<evidence type="ECO:0000313" key="2">
    <source>
        <dbReference type="EMBL" id="CAK9003263.1"/>
    </source>
</evidence>
<dbReference type="EMBL" id="CAXAMM010004336">
    <property type="protein sequence ID" value="CAK9003263.1"/>
    <property type="molecule type" value="Genomic_DNA"/>
</dbReference>
<evidence type="ECO:0000313" key="3">
    <source>
        <dbReference type="Proteomes" id="UP001642464"/>
    </source>
</evidence>
<comment type="caution">
    <text evidence="2">The sequence shown here is derived from an EMBL/GenBank/DDBJ whole genome shotgun (WGS) entry which is preliminary data.</text>
</comment>
<protein>
    <submittedName>
        <fullName evidence="2">Uncharacterized protein</fullName>
    </submittedName>
</protein>
<keyword evidence="3" id="KW-1185">Reference proteome</keyword>
<dbReference type="Proteomes" id="UP001642464">
    <property type="component" value="Unassembled WGS sequence"/>
</dbReference>
<reference evidence="2 3" key="1">
    <citation type="submission" date="2024-02" db="EMBL/GenBank/DDBJ databases">
        <authorList>
            <person name="Chen Y."/>
            <person name="Shah S."/>
            <person name="Dougan E. K."/>
            <person name="Thang M."/>
            <person name="Chan C."/>
        </authorList>
    </citation>
    <scope>NUCLEOTIDE SEQUENCE [LARGE SCALE GENOMIC DNA]</scope>
</reference>
<organism evidence="2 3">
    <name type="scientific">Durusdinium trenchii</name>
    <dbReference type="NCBI Taxonomy" id="1381693"/>
    <lineage>
        <taxon>Eukaryota</taxon>
        <taxon>Sar</taxon>
        <taxon>Alveolata</taxon>
        <taxon>Dinophyceae</taxon>
        <taxon>Suessiales</taxon>
        <taxon>Symbiodiniaceae</taxon>
        <taxon>Durusdinium</taxon>
    </lineage>
</organism>
<evidence type="ECO:0000256" key="1">
    <source>
        <dbReference type="SAM" id="MobiDB-lite"/>
    </source>
</evidence>
<sequence>MAYFKVYDSSDDDDMETKSLMSAASTRYVDSDNEGYAPTELPTPTQSPCDLEISETLKDWVPNKKLKTCLKDQPKTPPPPPVKFKDFQVRGSVGEFLPEVIGTLTGHLIVAMRKKSAQRMLAFYFGKCPNKAGVLKARFHAKLLKTDLEDCLLMTIKEFDNFVQDVVSARLEELQQ</sequence>
<accession>A0ABP0IPL3</accession>
<name>A0ABP0IPL3_9DINO</name>
<gene>
    <name evidence="2" type="ORF">SCF082_LOCUS7666</name>
</gene>
<proteinExistence type="predicted"/>
<feature type="region of interest" description="Disordered" evidence="1">
    <location>
        <begin position="26"/>
        <end position="48"/>
    </location>
</feature>